<dbReference type="CDD" id="cd00063">
    <property type="entry name" value="FN3"/>
    <property type="match status" value="2"/>
</dbReference>
<evidence type="ECO:0000313" key="6">
    <source>
        <dbReference type="Proteomes" id="UP000002280"/>
    </source>
</evidence>
<feature type="region of interest" description="Disordered" evidence="2">
    <location>
        <begin position="1406"/>
        <end position="1728"/>
    </location>
</feature>
<dbReference type="Proteomes" id="UP000002280">
    <property type="component" value="Chromosome 3"/>
</dbReference>
<feature type="region of interest" description="Disordered" evidence="2">
    <location>
        <begin position="2178"/>
        <end position="2255"/>
    </location>
</feature>
<dbReference type="InterPro" id="IPR050617">
    <property type="entry name" value="E3_ligase_FN3/SPRY"/>
</dbReference>
<feature type="region of interest" description="Disordered" evidence="2">
    <location>
        <begin position="1"/>
        <end position="208"/>
    </location>
</feature>
<dbReference type="InterPro" id="IPR013320">
    <property type="entry name" value="ConA-like_dom_sf"/>
</dbReference>
<feature type="compositionally biased region" description="Polar residues" evidence="2">
    <location>
        <begin position="1104"/>
        <end position="1117"/>
    </location>
</feature>
<feature type="compositionally biased region" description="Polar residues" evidence="2">
    <location>
        <begin position="908"/>
        <end position="921"/>
    </location>
</feature>
<feature type="compositionally biased region" description="Basic and acidic residues" evidence="2">
    <location>
        <begin position="1384"/>
        <end position="1394"/>
    </location>
</feature>
<feature type="compositionally biased region" description="Polar residues" evidence="2">
    <location>
        <begin position="1055"/>
        <end position="1068"/>
    </location>
</feature>
<dbReference type="OrthoDB" id="9949315at2759"/>
<feature type="region of interest" description="Disordered" evidence="2">
    <location>
        <begin position="3202"/>
        <end position="3222"/>
    </location>
</feature>
<keyword evidence="6" id="KW-1185">Reference proteome</keyword>
<feature type="compositionally biased region" description="Polar residues" evidence="2">
    <location>
        <begin position="957"/>
        <end position="970"/>
    </location>
</feature>
<dbReference type="InterPro" id="IPR001870">
    <property type="entry name" value="B30.2/SPRY"/>
</dbReference>
<dbReference type="Pfam" id="PF00622">
    <property type="entry name" value="SPRY"/>
    <property type="match status" value="1"/>
</dbReference>
<feature type="compositionally biased region" description="Basic and acidic residues" evidence="2">
    <location>
        <begin position="1337"/>
        <end position="1347"/>
    </location>
</feature>
<feature type="compositionally biased region" description="Polar residues" evidence="2">
    <location>
        <begin position="2971"/>
        <end position="2980"/>
    </location>
</feature>
<feature type="region of interest" description="Disordered" evidence="2">
    <location>
        <begin position="2295"/>
        <end position="2349"/>
    </location>
</feature>
<feature type="region of interest" description="Disordered" evidence="2">
    <location>
        <begin position="1164"/>
        <end position="1394"/>
    </location>
</feature>
<feature type="region of interest" description="Disordered" evidence="2">
    <location>
        <begin position="296"/>
        <end position="374"/>
    </location>
</feature>
<reference evidence="5 6" key="1">
    <citation type="journal article" date="2007" name="Nature">
        <title>Genome of the marsupial Monodelphis domestica reveals innovation in non-coding sequences.</title>
        <authorList>
            <person name="Mikkelsen T.S."/>
            <person name="Wakefield M.J."/>
            <person name="Aken B."/>
            <person name="Amemiya C.T."/>
            <person name="Chang J.L."/>
            <person name="Duke S."/>
            <person name="Garber M."/>
            <person name="Gentles A.J."/>
            <person name="Goodstadt L."/>
            <person name="Heger A."/>
            <person name="Jurka J."/>
            <person name="Kamal M."/>
            <person name="Mauceli E."/>
            <person name="Searle S.M."/>
            <person name="Sharpe T."/>
            <person name="Baker M.L."/>
            <person name="Batzer M.A."/>
            <person name="Benos P.V."/>
            <person name="Belov K."/>
            <person name="Clamp M."/>
            <person name="Cook A."/>
            <person name="Cuff J."/>
            <person name="Das R."/>
            <person name="Davidow L."/>
            <person name="Deakin J.E."/>
            <person name="Fazzari M.J."/>
            <person name="Glass J.L."/>
            <person name="Grabherr M."/>
            <person name="Greally J.M."/>
            <person name="Gu W."/>
            <person name="Hore T.A."/>
            <person name="Huttley G.A."/>
            <person name="Kleber M."/>
            <person name="Jirtle R.L."/>
            <person name="Koina E."/>
            <person name="Lee J.T."/>
            <person name="Mahony S."/>
            <person name="Marra M.A."/>
            <person name="Miller R.D."/>
            <person name="Nicholls R.D."/>
            <person name="Oda M."/>
            <person name="Papenfuss A.T."/>
            <person name="Parra Z.E."/>
            <person name="Pollock D.D."/>
            <person name="Ray D.A."/>
            <person name="Schein J.E."/>
            <person name="Speed T.P."/>
            <person name="Thompson K."/>
            <person name="VandeBerg J.L."/>
            <person name="Wade C.M."/>
            <person name="Walker J.A."/>
            <person name="Waters P.D."/>
            <person name="Webber C."/>
            <person name="Weidman J.R."/>
            <person name="Xie X."/>
            <person name="Zody M.C."/>
            <person name="Baldwin J."/>
            <person name="Abdouelleil A."/>
            <person name="Abdulkadir J."/>
            <person name="Abebe A."/>
            <person name="Abera B."/>
            <person name="Abreu J."/>
            <person name="Acer S.C."/>
            <person name="Aftuck L."/>
            <person name="Alexander A."/>
            <person name="An P."/>
            <person name="Anderson E."/>
            <person name="Anderson S."/>
            <person name="Arachi H."/>
            <person name="Azer M."/>
            <person name="Bachantsang P."/>
            <person name="Barry A."/>
            <person name="Bayul T."/>
            <person name="Berlin A."/>
            <person name="Bessette D."/>
            <person name="Bloom T."/>
            <person name="Bloom T."/>
            <person name="Boguslavskiy L."/>
            <person name="Bonnet C."/>
            <person name="Boukhgalter B."/>
            <person name="Bourzgui I."/>
            <person name="Brown A."/>
            <person name="Cahill P."/>
            <person name="Channer S."/>
            <person name="Cheshatsang Y."/>
            <person name="Chuda L."/>
            <person name="Citroen M."/>
            <person name="Collymore A."/>
            <person name="Cooke P."/>
            <person name="Costello M."/>
            <person name="D'Aco K."/>
            <person name="Daza R."/>
            <person name="De Haan G."/>
            <person name="DeGray S."/>
            <person name="DeMaso C."/>
            <person name="Dhargay N."/>
            <person name="Dooley K."/>
            <person name="Dooley E."/>
            <person name="Doricent M."/>
            <person name="Dorje P."/>
            <person name="Dorjee K."/>
            <person name="Dupes A."/>
            <person name="Elong R."/>
            <person name="Falk J."/>
            <person name="Farina A."/>
            <person name="Faro S."/>
            <person name="Ferguson D."/>
            <person name="Fisher S."/>
            <person name="Foley C.D."/>
            <person name="Franke A."/>
            <person name="Friedrich D."/>
            <person name="Gadbois L."/>
            <person name="Gearin G."/>
            <person name="Gearin C.R."/>
            <person name="Giannoukos G."/>
            <person name="Goode T."/>
            <person name="Graham J."/>
            <person name="Grandbois E."/>
            <person name="Grewal S."/>
            <person name="Gyaltsen K."/>
            <person name="Hafez N."/>
            <person name="Hagos B."/>
            <person name="Hall J."/>
            <person name="Henson C."/>
            <person name="Hollinger A."/>
            <person name="Honan T."/>
            <person name="Huard M.D."/>
            <person name="Hughes L."/>
            <person name="Hurhula B."/>
            <person name="Husby M.E."/>
            <person name="Kamat A."/>
            <person name="Kanga B."/>
            <person name="Kashin S."/>
            <person name="Khazanovich D."/>
            <person name="Kisner P."/>
            <person name="Lance K."/>
            <person name="Lara M."/>
            <person name="Lee W."/>
            <person name="Lennon N."/>
            <person name="Letendre F."/>
            <person name="LeVine R."/>
            <person name="Lipovsky A."/>
            <person name="Liu X."/>
            <person name="Liu J."/>
            <person name="Liu S."/>
            <person name="Lokyitsang T."/>
            <person name="Lokyitsang Y."/>
            <person name="Lubonja R."/>
            <person name="Lui A."/>
            <person name="MacDonald P."/>
            <person name="Magnisalis V."/>
            <person name="Maru K."/>
            <person name="Matthews C."/>
            <person name="McCusker W."/>
            <person name="McDonough S."/>
            <person name="Mehta T."/>
            <person name="Meldrim J."/>
            <person name="Meneus L."/>
            <person name="Mihai O."/>
            <person name="Mihalev A."/>
            <person name="Mihova T."/>
            <person name="Mittelman R."/>
            <person name="Mlenga V."/>
            <person name="Montmayeur A."/>
            <person name="Mulrain L."/>
            <person name="Navidi A."/>
            <person name="Naylor J."/>
            <person name="Negash T."/>
            <person name="Nguyen T."/>
            <person name="Nguyen N."/>
            <person name="Nicol R."/>
            <person name="Norbu C."/>
            <person name="Norbu N."/>
            <person name="Novod N."/>
            <person name="O'Neill B."/>
            <person name="Osman S."/>
            <person name="Markiewicz E."/>
            <person name="Oyono O.L."/>
            <person name="Patti C."/>
            <person name="Phunkhang P."/>
            <person name="Pierre F."/>
            <person name="Priest M."/>
            <person name="Raghuraman S."/>
            <person name="Rege F."/>
            <person name="Reyes R."/>
            <person name="Rise C."/>
            <person name="Rogov P."/>
            <person name="Ross K."/>
            <person name="Ryan E."/>
            <person name="Settipalli S."/>
            <person name="Shea T."/>
            <person name="Sherpa N."/>
            <person name="Shi L."/>
            <person name="Shih D."/>
            <person name="Sparrow T."/>
            <person name="Spaulding J."/>
            <person name="Stalker J."/>
            <person name="Stange-Thomann N."/>
            <person name="Stavropoulos S."/>
            <person name="Stone C."/>
            <person name="Strader C."/>
            <person name="Tesfaye S."/>
            <person name="Thomson T."/>
            <person name="Thoulutsang Y."/>
            <person name="Thoulutsang D."/>
            <person name="Topham K."/>
            <person name="Topping I."/>
            <person name="Tsamla T."/>
            <person name="Vassiliev H."/>
            <person name="Vo A."/>
            <person name="Wangchuk T."/>
            <person name="Wangdi T."/>
            <person name="Weiand M."/>
            <person name="Wilkinson J."/>
            <person name="Wilson A."/>
            <person name="Yadav S."/>
            <person name="Young G."/>
            <person name="Yu Q."/>
            <person name="Zembek L."/>
            <person name="Zhong D."/>
            <person name="Zimmer A."/>
            <person name="Zwirko Z."/>
            <person name="Jaffe D.B."/>
            <person name="Alvarez P."/>
            <person name="Brockman W."/>
            <person name="Butler J."/>
            <person name="Chin C."/>
            <person name="Gnerre S."/>
            <person name="MacCallum I."/>
            <person name="Graves J.A."/>
            <person name="Ponting C.P."/>
            <person name="Breen M."/>
            <person name="Samollow P.B."/>
            <person name="Lander E.S."/>
            <person name="Lindblad-Toh K."/>
        </authorList>
    </citation>
    <scope>NUCLEOTIDE SEQUENCE [LARGE SCALE GENOMIC DNA]</scope>
</reference>
<feature type="compositionally biased region" description="Acidic residues" evidence="2">
    <location>
        <begin position="493"/>
        <end position="502"/>
    </location>
</feature>
<dbReference type="SMART" id="SM00060">
    <property type="entry name" value="FN3"/>
    <property type="match status" value="2"/>
</dbReference>
<dbReference type="STRING" id="13616.ENSMODP00000050263"/>
<feature type="compositionally biased region" description="Polar residues" evidence="2">
    <location>
        <begin position="832"/>
        <end position="842"/>
    </location>
</feature>
<feature type="compositionally biased region" description="Low complexity" evidence="2">
    <location>
        <begin position="82"/>
        <end position="101"/>
    </location>
</feature>
<feature type="compositionally biased region" description="Basic and acidic residues" evidence="2">
    <location>
        <begin position="323"/>
        <end position="332"/>
    </location>
</feature>
<feature type="compositionally biased region" description="Basic and acidic residues" evidence="2">
    <location>
        <begin position="3279"/>
        <end position="3289"/>
    </location>
</feature>
<dbReference type="PANTHER" id="PTHR24099:SF7">
    <property type="entry name" value="CARDIOMYOPATHY-ASSOCIATED PROTEIN 5"/>
    <property type="match status" value="1"/>
</dbReference>
<feature type="compositionally biased region" description="Polar residues" evidence="2">
    <location>
        <begin position="1006"/>
        <end position="1019"/>
    </location>
</feature>
<feature type="compositionally biased region" description="Acidic residues" evidence="2">
    <location>
        <begin position="19"/>
        <end position="46"/>
    </location>
</feature>
<dbReference type="SUPFAM" id="SSF57845">
    <property type="entry name" value="B-box zinc-binding domain"/>
    <property type="match status" value="1"/>
</dbReference>
<reference evidence="5" key="3">
    <citation type="submission" date="2025-09" db="UniProtKB">
        <authorList>
            <consortium name="Ensembl"/>
        </authorList>
    </citation>
    <scope>IDENTIFICATION</scope>
</reference>
<feature type="compositionally biased region" description="Polar residues" evidence="2">
    <location>
        <begin position="1275"/>
        <end position="1289"/>
    </location>
</feature>
<dbReference type="GO" id="GO:0005737">
    <property type="term" value="C:cytoplasm"/>
    <property type="evidence" value="ECO:0000318"/>
    <property type="project" value="GO_Central"/>
</dbReference>
<dbReference type="InterPro" id="IPR013783">
    <property type="entry name" value="Ig-like_fold"/>
</dbReference>
<feature type="compositionally biased region" description="Basic and acidic residues" evidence="2">
    <location>
        <begin position="1863"/>
        <end position="1879"/>
    </location>
</feature>
<feature type="compositionally biased region" description="Basic and acidic residues" evidence="2">
    <location>
        <begin position="1409"/>
        <end position="1419"/>
    </location>
</feature>
<feature type="compositionally biased region" description="Polar residues" evidence="2">
    <location>
        <begin position="885"/>
        <end position="894"/>
    </location>
</feature>
<dbReference type="Gene3D" id="2.60.120.920">
    <property type="match status" value="1"/>
</dbReference>
<feature type="compositionally biased region" description="Basic and acidic residues" evidence="2">
    <location>
        <begin position="1710"/>
        <end position="1720"/>
    </location>
</feature>
<feature type="domain" description="Fibronectin type-III" evidence="4">
    <location>
        <begin position="3848"/>
        <end position="3945"/>
    </location>
</feature>
<feature type="compositionally biased region" description="Basic and acidic residues" evidence="2">
    <location>
        <begin position="297"/>
        <end position="316"/>
    </location>
</feature>
<evidence type="ECO:0000256" key="2">
    <source>
        <dbReference type="SAM" id="MobiDB-lite"/>
    </source>
</evidence>
<evidence type="ECO:0000256" key="1">
    <source>
        <dbReference type="ARBA" id="ARBA00023054"/>
    </source>
</evidence>
<feature type="compositionally biased region" description="Polar residues" evidence="2">
    <location>
        <begin position="2531"/>
        <end position="2541"/>
    </location>
</feature>
<feature type="compositionally biased region" description="Basic and acidic residues" evidence="2">
    <location>
        <begin position="868"/>
        <end position="884"/>
    </location>
</feature>
<feature type="region of interest" description="Disordered" evidence="2">
    <location>
        <begin position="2761"/>
        <end position="2780"/>
    </location>
</feature>
<feature type="compositionally biased region" description="Basic and acidic residues" evidence="2">
    <location>
        <begin position="2657"/>
        <end position="2669"/>
    </location>
</feature>
<protein>
    <submittedName>
        <fullName evidence="5">Cardiomyopathy associated 5</fullName>
    </submittedName>
</protein>
<feature type="compositionally biased region" description="Basic and acidic residues" evidence="2">
    <location>
        <begin position="1258"/>
        <end position="1268"/>
    </location>
</feature>
<dbReference type="InterPro" id="IPR043136">
    <property type="entry name" value="B30.2/SPRY_sf"/>
</dbReference>
<accession>A0A5F8GRF4</accession>
<feature type="compositionally biased region" description="Low complexity" evidence="2">
    <location>
        <begin position="2111"/>
        <end position="2125"/>
    </location>
</feature>
<feature type="region of interest" description="Disordered" evidence="2">
    <location>
        <begin position="2055"/>
        <end position="2135"/>
    </location>
</feature>
<feature type="domain" description="B30.2/SPRY" evidence="3">
    <location>
        <begin position="4020"/>
        <end position="4203"/>
    </location>
</feature>
<reference evidence="5" key="2">
    <citation type="submission" date="2025-08" db="UniProtKB">
        <authorList>
            <consortium name="Ensembl"/>
        </authorList>
    </citation>
    <scope>IDENTIFICATION</scope>
</reference>
<feature type="compositionally biased region" description="Basic and acidic residues" evidence="2">
    <location>
        <begin position="2633"/>
        <end position="2644"/>
    </location>
</feature>
<feature type="compositionally biased region" description="Basic residues" evidence="2">
    <location>
        <begin position="130"/>
        <end position="140"/>
    </location>
</feature>
<feature type="region of interest" description="Disordered" evidence="2">
    <location>
        <begin position="1863"/>
        <end position="1892"/>
    </location>
</feature>
<dbReference type="Bgee" id="ENSMODG00000044289">
    <property type="expression patterns" value="Expressed in skeletal muscle tissue and 7 other cell types or tissues"/>
</dbReference>
<feature type="region of interest" description="Disordered" evidence="2">
    <location>
        <begin position="2954"/>
        <end position="2992"/>
    </location>
</feature>
<dbReference type="InterPro" id="IPR003877">
    <property type="entry name" value="SPRY_dom"/>
</dbReference>
<feature type="region of interest" description="Disordered" evidence="2">
    <location>
        <begin position="2419"/>
        <end position="2545"/>
    </location>
</feature>
<feature type="compositionally biased region" description="Basic and acidic residues" evidence="2">
    <location>
        <begin position="1661"/>
        <end position="1681"/>
    </location>
</feature>
<dbReference type="InterPro" id="IPR003961">
    <property type="entry name" value="FN3_dom"/>
</dbReference>
<dbReference type="Gene3D" id="3.30.160.60">
    <property type="entry name" value="Classic Zinc Finger"/>
    <property type="match status" value="1"/>
</dbReference>
<dbReference type="GeneTree" id="ENSGT00940000159696"/>
<organism evidence="5 6">
    <name type="scientific">Monodelphis domestica</name>
    <name type="common">Gray short-tailed opossum</name>
    <dbReference type="NCBI Taxonomy" id="13616"/>
    <lineage>
        <taxon>Eukaryota</taxon>
        <taxon>Metazoa</taxon>
        <taxon>Chordata</taxon>
        <taxon>Craniata</taxon>
        <taxon>Vertebrata</taxon>
        <taxon>Euteleostomi</taxon>
        <taxon>Mammalia</taxon>
        <taxon>Metatheria</taxon>
        <taxon>Didelphimorphia</taxon>
        <taxon>Didelphidae</taxon>
        <taxon>Monodelphis</taxon>
    </lineage>
</organism>
<feature type="region of interest" description="Disordered" evidence="2">
    <location>
        <begin position="2609"/>
        <end position="2698"/>
    </location>
</feature>
<feature type="region of interest" description="Disordered" evidence="2">
    <location>
        <begin position="1751"/>
        <end position="1822"/>
    </location>
</feature>
<keyword evidence="1" id="KW-0175">Coiled coil</keyword>
<feature type="region of interest" description="Disordered" evidence="2">
    <location>
        <begin position="1905"/>
        <end position="1939"/>
    </location>
</feature>
<dbReference type="Ensembl" id="ENSMODT00000076192.1">
    <property type="protein sequence ID" value="ENSMODP00000050263.1"/>
    <property type="gene ID" value="ENSMODG00000044289.1"/>
</dbReference>
<sequence length="4209" mass="463434">MEGAHYDPAPAAAESYFGSDEETEELETEEESEGEEETTAETEDELDSSRLTDQNEEDKTKQECIISDPSFSMVTVQREDSGITWETSSSRSSTPWASESSLTSDMYSLEGSTLSSPPGNISFILDEGKKVRKRTHKSSSKHGSPALRRKGGKKRHSLEGQADVPANTKDNALISDGKLPGTEQEKSSIGTYDKTRKKKTTSNTPPITGAIYKEHKPLVLRPVYIGTVQYKIKMFNSVKEEIIPLQFYGTLPKGYVIKEINYRKGKDASITLEPDLGNQDSSISSKANKSMTQIIESNKEKQLSPPWREKMSRESRPMPSFLRDVEQPKDIDSYSPLNAAAASGPKHTVPSYSSNEAVESQSLPSSLSTLPVEEAPMRKIQMDSPDAAAFELASPKMVKEELTPETQAEASSPLLSTSPSFVDEVGEEERESDLLATATTSISENLTSSKAEEEALELDSQVTAVSAPEPFGTNVENLGQSSLEKEELVSPTGEEETEETEPESSVSFSKPSAVGEIKEEGDGSLPVTSRPELEPSYVSEEEIIEIDYPESPSPSENAIPPHLVHEEEREENESDLPLLATSTSEHVALLEKERKEIGPISPDSDFASEFSGPSYSTHELEEKETKPVSPPDIMSTSESEILSEEEIVPYSPGFTSVAEHSMTSPTAEEESIEYKPPIHSAATSGPAIFSEEETLESERYTPDSTSASEYSIPPYAAQELQKEDTSQRSPLSPLAATDHMIMSEEEKDDIGPYSPDSAFVSEYSVSPRTVQESEKEEFEQDYPIHSTSPSEHTLTEEEHDETEPFSPDSASDISIPAYKTPEPEKETEPGSLLTSMSVSEYSIFSEAEKEEIEPKTQASTMSAPDHPTLSDRQKVQHSSIEPRSENLNLPSSTAGVEKEEVKPDAQGAATSVSEYLISSQKQKIEGPSQVRESEHSMPPSSTAGVEKEEVKPDAQGVATSVSEYLISSQKQKIEGPSQVLESEHSMPPSSTAGVEKEEVKPDAQGVATSVSEYLISSQKQKIEGPSQVRESEHSMPPSSTAGVEKEEVKPDAQGVATSVSEYLISSQKQKIEGPSQVLESEHSMPPSSTAGVEKEEVKPDAQGVATSVSEYLISSQKQKIEGPSQVRESEHSMPPSSTAGVEKEEVKPDAQGVATSVSEYLISSQKQKIEGPSQVLESEHSMPPSSTAGVEKEEVKPDAQGVATSVSEYLISSQKQKIEGPSQVLESEHSMPPSSTADEGKKEEISPHLSVPVAPVFKKADSSEKEKIGPVLPETSVSRPQESITSESTQKTKKELGPKPAHAQKGASEHLAFSKASKEEIMLNSQVVPSEYPVSSQHKEMESHSPRTPEYVTEPSVASGESGKKVGSDSVSIETPVPQQETSLKNKENLKDTPKAKYLAGFEVSQAETKGKVSQDKEQAAIPGSQHQVLSESEKEKTPHPPELKFSSLLEENKKEIVPDSSQATASEFRHPHLSKEIQSGSPLPETCVSDSVLSKERKGEVDSLSPPTEHLVLNKEEKEVGESGTSPIEKAASKPPIRSEVEVDKVDKEVEVDKEEKNFQASPHDRYSTEHSISSKERQEEEEPRSPVPEHSVLSKVGNDQGLPPLTVPATEHLTLSEKQTSESSPLASVTRSSVPPHMTIEGEKEDTKLPLLETTISASEHRVSSQAKGETKYPSHELETLVTEEVSMKSVTPAGERSRQEPATLMPEKGHLLTERPDGPSLRHTLEPEKTIMPPYALELSGSVSQNLVSECERENADQEKSLSPEIGSSGLERVKSEAKTREEGKQEHKDLSLSLSGPKVKEQHEVSAPSHVCQENLNQETKPFTTKVASGVSDESVASFVKKENPELQQDHFSLKELLQESRDLADSNKGEEQKAHSLTPAGNLVPQKSRDILTKMNEDIAQTHSSPVSENVSEPSKMKFSDLSEGLAKQKTTRYPDEVVNLPDLSTQDIAKSHSFEEAHLPLEESKSVVTMECRDVKEAKESLPLPKEHIWVPGEPSQELAGPKEERLLESGQPYSSATDGRLLGELTSAPTEKKQIYKYVQEESLYPAEEPVLSAQGPPTSPLSRPHDHKEKLITQTYSSEVKVAKEPKGAGQVENVSKPEAKVEQISSLVSSESGISENLGIEEDGQEEFIPTKVQMRISGDHRKEQVKPEIIPSPVKAISYLAEDSETALGDEKEDLGRTPHSFTEKKLLQESKADTSKVSKYADEAQQPETKKPLPEARISSQEKSKLSLIQPKEITAPLDSPEIINKVPEQADTAATGALTESKAKKGVSSFKSWMASLFFGASTPENDVDEKEAPETQPSPAADTAVLGDEAKTTVPAAPDDLNEAEEPASSPLSMSGLLIEKEHPAILIKASEERELKETPLSLPNQVGKEPSKLTPLRGEIVSQKSEPLPTHHLPESKLISVAESRTVVTESGKPRQSKEESIFLSATEETTPELSKPISGNLIEEHKTPGYRKEEMQSLSNRGMEMPSKEPASIKVTSAQGRTYLESESKADTSKVTQYADEAQQSETKKPLPEARISSQEKSQLSLIQPKEIAAPLDSPLLGKKLVSEEAESGAPIHFTGDNKVQKAEIYSPSVTSQLIEKSKSVLTYLDEQQKLSSPEKVDQVSWPPKPATSEFADESFKKDSAKLEPRTLTMEEPQGRLIKADGDRPEKEMTKTMSSTFYDDESKLRTVSSTDEENVPEQKPYCITEKDVLAEKPEMVAPLILRDANKISMAEEPRLHKAEHAKESVFQFCENKEDEGMLSKIPVGVSVGSEPPKSTAPATNENQIFSAERGMWEDSKPHPILGAREVSDEPGMILGSSVDESQPLSFAKADFFKDSQIASVGPTEGHKEKSCQSPLLGKEKVISERSEAITVSSEEEVEQHLPGETNQRTQTYLAGKASFASEESGFTFGISYDETKNLKNQTCSLAKAKSVTGESQMALSVAHPEIKGTKISVISESSPEVKRSQIPEVSTPELTGTGQAQQEKDRAPGSPILPTFVSKQISDSQIKPVEHLRVDKLYPSAVHDSDQRTFDKPSTKSEEIFSTVAEEPENVFVKNGAFAAPVVTSKPPGLTEDQKNAFSIISEGCEILNIHAPAFISSVDEEECEQMKDKLEYLEEKTSKSIQLFHDAREETTNQETVRNKSHVGHLEEDVSLVKGQMQEKPLPAEENISTDSDVAFSSHMTPSDVDYFEKYTLIDYNISPEPQKRESLPKQDIEGEPQKKVSEETVSFLESSEDRTLECEFELVKLDESFYGMEKGDEQVPHTQSQPSLLALQSATSETPRDIAREGESKSPGMPLFNAEEGVLSRTQLFPTEVKAINPELLEEPPALAFFYKDLYEEAVGDKKKEGEATSDGESLNSEASFPSRHSDAEEEAGMYFEKYILKDDILHEASGYQKDQDQPLEEIPVGKDDSCQLIAAEGEVWGRFGTISGEMGMKEEQKAMLNEGEFRNSMENSKDKELQGKTPITEEVQLASQKISYAVPFQDAHHILERVDESDGQGIEEENASAEASQHIPVEVSYPEEEFVSGATPVPESLQVEPQELVAPEMREARPCSSPVQDEYEFAELMNYEVVTQADLLSDDLLSESTPEDVLSQGKESFELVGENDEFAKDAEQRRSAPQKDLGSEVVEPEQLLAEMEDAQKEAKKSQIDTYCYTCKCPISAIDKIFGAHKDHEVAALDTAISVVKIQLGEFLENLKEKSLKIEAFVTEIESFFNTIEENCSKNEKRLEEQNEEMMKKVLAQYDEKAQSFEEVKKKKMEYLHEQMVNFLQSMDTAKETLETIVKEAEELDEAVLLTSFNEINDRLLSAMESTASLENIPTAFSLFEHYDDSSTRSDQTLKQVAVPQPPILEPQEPNSATSTTITVYWSVRKEDVIESFQVYCMEDPQEDSEANELVEEYRLTVKESYCLFEDLEPGRCYQVWVMAVNFTGCSLPSERATFRTAPSTPIIKAEDCTVCWNTATIRWSSANPGASDAYTLEYCRQHSPEGEGLRSYSGIKGFQLKVNLQPNDNYFFYAKAVNAFGTSEQSEAALISTRGTRFLLLRETAHPALQISSDGTVIRFTERRRLTETPSVLGEQLPACGQHYWETTVTECPAYRLGICSSSDMQASALGQGDTSWYMHCSEPQRYKFFSNGTVSNVHVTEHPVRVGILLDYSNQRLLFINAESGQLLFTIRHRFAGAVHPAFALEKPGQFTLHLGKEPPDFLRHK</sequence>
<feature type="compositionally biased region" description="Polar residues" evidence="2">
    <location>
        <begin position="437"/>
        <end position="449"/>
    </location>
</feature>
<feature type="compositionally biased region" description="Basic and acidic residues" evidence="2">
    <location>
        <begin position="2457"/>
        <end position="2470"/>
    </location>
</feature>
<feature type="compositionally biased region" description="Polar residues" evidence="2">
    <location>
        <begin position="1369"/>
        <end position="1383"/>
    </location>
</feature>
<dbReference type="SUPFAM" id="SSF49265">
    <property type="entry name" value="Fibronectin type III"/>
    <property type="match status" value="1"/>
</dbReference>
<feature type="compositionally biased region" description="Polar residues" evidence="2">
    <location>
        <begin position="3352"/>
        <end position="3361"/>
    </location>
</feature>
<feature type="compositionally biased region" description="Basic and acidic residues" evidence="2">
    <location>
        <begin position="1753"/>
        <end position="1765"/>
    </location>
</feature>
<feature type="region of interest" description="Disordered" evidence="2">
    <location>
        <begin position="2364"/>
        <end position="2390"/>
    </location>
</feature>
<dbReference type="KEGG" id="mdo:100032588"/>
<feature type="compositionally biased region" description="Polar residues" evidence="2">
    <location>
        <begin position="1618"/>
        <end position="1635"/>
    </location>
</feature>
<dbReference type="PROSITE" id="PS50188">
    <property type="entry name" value="B302_SPRY"/>
    <property type="match status" value="1"/>
</dbReference>
<proteinExistence type="predicted"/>
<evidence type="ECO:0000313" key="5">
    <source>
        <dbReference type="Ensembl" id="ENSMODP00000050263.1"/>
    </source>
</evidence>
<dbReference type="InParanoid" id="A0A5F8GRF4"/>
<dbReference type="CTD" id="202333"/>
<feature type="compositionally biased region" description="Basic residues" evidence="2">
    <location>
        <begin position="147"/>
        <end position="156"/>
    </location>
</feature>
<feature type="compositionally biased region" description="Basic and acidic residues" evidence="2">
    <location>
        <begin position="1513"/>
        <end position="1522"/>
    </location>
</feature>
<feature type="region of interest" description="Disordered" evidence="2">
    <location>
        <begin position="3273"/>
        <end position="3296"/>
    </location>
</feature>
<feature type="region of interest" description="Disordered" evidence="2">
    <location>
        <begin position="399"/>
        <end position="579"/>
    </location>
</feature>
<dbReference type="PANTHER" id="PTHR24099">
    <property type="entry name" value="E3 UBIQUITIN-PROTEIN LIGASE TRIM36-RELATED"/>
    <property type="match status" value="1"/>
</dbReference>
<feature type="compositionally biased region" description="Acidic residues" evidence="2">
    <location>
        <begin position="539"/>
        <end position="548"/>
    </location>
</feature>
<feature type="domain" description="Fibronectin type-III" evidence="4">
    <location>
        <begin position="3946"/>
        <end position="4038"/>
    </location>
</feature>
<feature type="compositionally biased region" description="Polar residues" evidence="2">
    <location>
        <begin position="1323"/>
        <end position="1336"/>
    </location>
</feature>
<feature type="compositionally biased region" description="Low complexity" evidence="2">
    <location>
        <begin position="360"/>
        <end position="371"/>
    </location>
</feature>
<feature type="compositionally biased region" description="Basic and acidic residues" evidence="2">
    <location>
        <begin position="1432"/>
        <end position="1443"/>
    </location>
</feature>
<feature type="region of interest" description="Disordered" evidence="2">
    <location>
        <begin position="596"/>
        <end position="1152"/>
    </location>
</feature>
<feature type="compositionally biased region" description="Low complexity" evidence="2">
    <location>
        <begin position="1909"/>
        <end position="1919"/>
    </location>
</feature>
<evidence type="ECO:0000259" key="4">
    <source>
        <dbReference type="PROSITE" id="PS50853"/>
    </source>
</evidence>
<dbReference type="SUPFAM" id="SSF49899">
    <property type="entry name" value="Concanavalin A-like lectins/glucanases"/>
    <property type="match status" value="1"/>
</dbReference>
<dbReference type="OMA" id="KPNLAPN"/>
<name>A0A5F8GRF4_MONDO</name>
<feature type="compositionally biased region" description="Polar residues" evidence="2">
    <location>
        <begin position="1202"/>
        <end position="1215"/>
    </location>
</feature>
<feature type="region of interest" description="Disordered" evidence="2">
    <location>
        <begin position="3343"/>
        <end position="3369"/>
    </location>
</feature>
<feature type="compositionally biased region" description="Basic and acidic residues" evidence="2">
    <location>
        <begin position="1775"/>
        <end position="1794"/>
    </location>
</feature>
<feature type="compositionally biased region" description="Polar residues" evidence="2">
    <location>
        <begin position="404"/>
        <end position="420"/>
    </location>
</feature>
<dbReference type="Pfam" id="PF00041">
    <property type="entry name" value="fn3"/>
    <property type="match status" value="1"/>
</dbReference>
<feature type="compositionally biased region" description="Basic and acidic residues" evidence="2">
    <location>
        <begin position="2426"/>
        <end position="2435"/>
    </location>
</feature>
<feature type="compositionally biased region" description="Polar residues" evidence="2">
    <location>
        <begin position="350"/>
        <end position="359"/>
    </location>
</feature>
<dbReference type="Gene3D" id="2.60.40.10">
    <property type="entry name" value="Immunoglobulins"/>
    <property type="match status" value="2"/>
</dbReference>
<dbReference type="FunCoup" id="A0A5F8GRF4">
    <property type="interactions" value="524"/>
</dbReference>
<feature type="compositionally biased region" description="Polar residues" evidence="2">
    <location>
        <begin position="102"/>
        <end position="119"/>
    </location>
</feature>
<dbReference type="PROSITE" id="PS50853">
    <property type="entry name" value="FN3"/>
    <property type="match status" value="2"/>
</dbReference>
<evidence type="ECO:0000259" key="3">
    <source>
        <dbReference type="PROSITE" id="PS50188"/>
    </source>
</evidence>
<dbReference type="InterPro" id="IPR036116">
    <property type="entry name" value="FN3_sf"/>
</dbReference>
<feature type="compositionally biased region" description="Basic and acidic residues" evidence="2">
    <location>
        <begin position="2184"/>
        <end position="2236"/>
    </location>
</feature>
<dbReference type="GeneID" id="100032588"/>
<feature type="compositionally biased region" description="Basic and acidic residues" evidence="2">
    <location>
        <begin position="1538"/>
        <end position="1580"/>
    </location>
</feature>